<proteinExistence type="predicted"/>
<keyword evidence="3" id="KW-1185">Reference proteome</keyword>
<dbReference type="InterPro" id="IPR038727">
    <property type="entry name" value="NadR/Ttd14_AAA_dom"/>
</dbReference>
<dbReference type="EMBL" id="ML739088">
    <property type="protein sequence ID" value="KAE8353774.1"/>
    <property type="molecule type" value="Genomic_DNA"/>
</dbReference>
<organism evidence="2 3">
    <name type="scientific">Aspergillus coremiiformis</name>
    <dbReference type="NCBI Taxonomy" id="138285"/>
    <lineage>
        <taxon>Eukaryota</taxon>
        <taxon>Fungi</taxon>
        <taxon>Dikarya</taxon>
        <taxon>Ascomycota</taxon>
        <taxon>Pezizomycotina</taxon>
        <taxon>Eurotiomycetes</taxon>
        <taxon>Eurotiomycetidae</taxon>
        <taxon>Eurotiales</taxon>
        <taxon>Aspergillaceae</taxon>
        <taxon>Aspergillus</taxon>
        <taxon>Aspergillus subgen. Circumdati</taxon>
    </lineage>
</organism>
<reference evidence="3" key="1">
    <citation type="submission" date="2019-04" db="EMBL/GenBank/DDBJ databases">
        <title>Friends and foes A comparative genomics studyof 23 Aspergillus species from section Flavi.</title>
        <authorList>
            <consortium name="DOE Joint Genome Institute"/>
            <person name="Kjaerbolling I."/>
            <person name="Vesth T."/>
            <person name="Frisvad J.C."/>
            <person name="Nybo J.L."/>
            <person name="Theobald S."/>
            <person name="Kildgaard S."/>
            <person name="Isbrandt T."/>
            <person name="Kuo A."/>
            <person name="Sato A."/>
            <person name="Lyhne E.K."/>
            <person name="Kogle M.E."/>
            <person name="Wiebenga A."/>
            <person name="Kun R.S."/>
            <person name="Lubbers R.J."/>
            <person name="Makela M.R."/>
            <person name="Barry K."/>
            <person name="Chovatia M."/>
            <person name="Clum A."/>
            <person name="Daum C."/>
            <person name="Haridas S."/>
            <person name="He G."/>
            <person name="LaButti K."/>
            <person name="Lipzen A."/>
            <person name="Mondo S."/>
            <person name="Riley R."/>
            <person name="Salamov A."/>
            <person name="Simmons B.A."/>
            <person name="Magnuson J.K."/>
            <person name="Henrissat B."/>
            <person name="Mortensen U.H."/>
            <person name="Larsen T.O."/>
            <person name="Devries R.P."/>
            <person name="Grigoriev I.V."/>
            <person name="Machida M."/>
            <person name="Baker S.E."/>
            <person name="Andersen M.R."/>
        </authorList>
    </citation>
    <scope>NUCLEOTIDE SEQUENCE [LARGE SCALE GENOMIC DNA]</scope>
    <source>
        <strain evidence="3">CBS 553.77</strain>
    </source>
</reference>
<dbReference type="Proteomes" id="UP000327118">
    <property type="component" value="Unassembled WGS sequence"/>
</dbReference>
<dbReference type="Pfam" id="PF13521">
    <property type="entry name" value="AAA_28"/>
    <property type="match status" value="1"/>
</dbReference>
<dbReference type="InterPro" id="IPR027417">
    <property type="entry name" value="P-loop_NTPase"/>
</dbReference>
<accession>A0A5N6Z7Z8</accession>
<protein>
    <submittedName>
        <fullName evidence="2">AAA domain-containing protein</fullName>
    </submittedName>
</protein>
<sequence>MQPRNIYIVGAHCTGKTTLLQALKDHFSTDLVCEIYGQNVGRPVFIDEVAREVMGRDLFTADDVESDEKGLELQKRILLAQYRHEKRLAGKWFISDRSGIDPIIYAQFFLGKHVAEHLAARKAWRVLREQMQKAVVIVCEPRNEAWLSSDDGVRVKTKDATTWKMFGQRFLSGLREYGIEYTPIPEGVEDLTERVHFVEDILRSYRKSA</sequence>
<dbReference type="AlphaFoldDB" id="A0A5N6Z7Z8"/>
<evidence type="ECO:0000259" key="1">
    <source>
        <dbReference type="Pfam" id="PF13521"/>
    </source>
</evidence>
<name>A0A5N6Z7Z8_9EURO</name>
<dbReference type="Gene3D" id="3.40.50.300">
    <property type="entry name" value="P-loop containing nucleotide triphosphate hydrolases"/>
    <property type="match status" value="1"/>
</dbReference>
<evidence type="ECO:0000313" key="3">
    <source>
        <dbReference type="Proteomes" id="UP000327118"/>
    </source>
</evidence>
<gene>
    <name evidence="2" type="ORF">BDV28DRAFT_147710</name>
</gene>
<evidence type="ECO:0000313" key="2">
    <source>
        <dbReference type="EMBL" id="KAE8353774.1"/>
    </source>
</evidence>
<feature type="domain" description="NadR/Ttd14 AAA" evidence="1">
    <location>
        <begin position="6"/>
        <end position="187"/>
    </location>
</feature>
<dbReference type="SUPFAM" id="SSF52540">
    <property type="entry name" value="P-loop containing nucleoside triphosphate hydrolases"/>
    <property type="match status" value="1"/>
</dbReference>
<dbReference type="OrthoDB" id="6118920at2759"/>